<feature type="domain" description="Response regulatory" evidence="18">
    <location>
        <begin position="696"/>
        <end position="815"/>
    </location>
</feature>
<evidence type="ECO:0000256" key="9">
    <source>
        <dbReference type="ARBA" id="ARBA00022777"/>
    </source>
</evidence>
<dbReference type="CDD" id="cd16922">
    <property type="entry name" value="HATPase_EvgS-ArcB-TorS-like"/>
    <property type="match status" value="1"/>
</dbReference>
<keyword evidence="9" id="KW-0418">Kinase</keyword>
<feature type="domain" description="Response regulatory" evidence="18">
    <location>
        <begin position="549"/>
        <end position="669"/>
    </location>
</feature>
<feature type="transmembrane region" description="Helical" evidence="16">
    <location>
        <begin position="12"/>
        <end position="32"/>
    </location>
</feature>
<dbReference type="PANTHER" id="PTHR45339:SF1">
    <property type="entry name" value="HYBRID SIGNAL TRANSDUCTION HISTIDINE KINASE J"/>
    <property type="match status" value="1"/>
</dbReference>
<dbReference type="Pfam" id="PF00512">
    <property type="entry name" value="HisKA"/>
    <property type="match status" value="1"/>
</dbReference>
<dbReference type="Gene3D" id="1.10.287.130">
    <property type="match status" value="1"/>
</dbReference>
<gene>
    <name evidence="21" type="ORF">A2151_05305</name>
</gene>
<dbReference type="Gene3D" id="3.30.565.10">
    <property type="entry name" value="Histidine kinase-like ATPase, C-terminal domain"/>
    <property type="match status" value="1"/>
</dbReference>
<evidence type="ECO:0000256" key="4">
    <source>
        <dbReference type="ARBA" id="ARBA00022475"/>
    </source>
</evidence>
<evidence type="ECO:0000259" key="17">
    <source>
        <dbReference type="PROSITE" id="PS50109"/>
    </source>
</evidence>
<dbReference type="PROSITE" id="PS50894">
    <property type="entry name" value="HPT"/>
    <property type="match status" value="1"/>
</dbReference>
<dbReference type="GO" id="GO:0000155">
    <property type="term" value="F:phosphorelay sensor kinase activity"/>
    <property type="evidence" value="ECO:0007669"/>
    <property type="project" value="InterPro"/>
</dbReference>
<dbReference type="SMART" id="SM00448">
    <property type="entry name" value="REC"/>
    <property type="match status" value="2"/>
</dbReference>
<proteinExistence type="predicted"/>
<dbReference type="InterPro" id="IPR011006">
    <property type="entry name" value="CheY-like_superfamily"/>
</dbReference>
<feature type="modified residue" description="4-aspartylphosphate" evidence="15">
    <location>
        <position position="745"/>
    </location>
</feature>
<dbReference type="InterPro" id="IPR036890">
    <property type="entry name" value="HATPase_C_sf"/>
</dbReference>
<dbReference type="FunFam" id="1.10.287.130:FF:000003">
    <property type="entry name" value="Histidine kinase"/>
    <property type="match status" value="1"/>
</dbReference>
<dbReference type="PROSITE" id="PS50110">
    <property type="entry name" value="RESPONSE_REGULATORY"/>
    <property type="match status" value="2"/>
</dbReference>
<protein>
    <recommendedName>
        <fullName evidence="3">histidine kinase</fullName>
        <ecNumber evidence="3">2.7.13.3</ecNumber>
    </recommendedName>
</protein>
<accession>A0A1F6TSL4</accession>
<keyword evidence="4" id="KW-1003">Cell membrane</keyword>
<organism evidence="21 22">
    <name type="scientific">Candidatus Muproteobacteria bacterium RBG_16_65_34</name>
    <dbReference type="NCBI Taxonomy" id="1817760"/>
    <lineage>
        <taxon>Bacteria</taxon>
        <taxon>Pseudomonadati</taxon>
        <taxon>Pseudomonadota</taxon>
        <taxon>Candidatus Muproteobacteria</taxon>
    </lineage>
</organism>
<dbReference type="Gene3D" id="3.40.50.2300">
    <property type="match status" value="2"/>
</dbReference>
<dbReference type="SMART" id="SM00304">
    <property type="entry name" value="HAMP"/>
    <property type="match status" value="1"/>
</dbReference>
<sequence>MGKKRFGLTAKFNVLILGLVLLTTVGTAALLYRHEIAEYREHLLRDGAVIANLVAENSEYGIYTQNRAALEQSARGMQAYPNVAYVRFVDRSGATLLERAARPSTVPPPFVHHAEPVAGTAVRHAEVTLSRGEAPYFDLAAPVFGAAASDPVTLPLDRAAGAGAKNIIGYVQIGLSTEELRRRMATALADTALFTALFVLLGVGLTVVLTRRITAPILSLAGITRAVAAGELDHRIDVRTNDEIQDLATAYRDMLARLKASRAEVESYQHTLEEKVEHRTHELALAREQALELAREAEEASRAKSQFLANMSHEIRTPMNGVIGMIELLLDTSLSAKQRRFAQTVRSSADALLTLINDILDFSKIEAGKMALERIDFDLREAVEDVCELLAESAHKKGLELVHGIAEDVPSDVRGDPGRLRQILINLVGNAVKFTERGEIVVRVRALERSDAAMRLRFEVQDTGVGIVPEAQPHIFNLFTQGDGSTTRRYGGTGLGLAIARQLAGMMGGEIGVASEPGKGSTFWFSARFEASGEQARAPWPRADLRGLKALVVDDNATNREILGSQLKSWGMRAVCAPNAVQALAQLRVAAGGERFDLAILDMMMPDMDGLALARAIKSDPALVAVRLIILTSMGLRGDAADARQTGVEAYLTKPVRQSELYNALATVMGKPAPGGALVTRHRMAHGRRPAVRRARVLLAEDNPVNQEVALGMLEFLGCRAEAAADGEQVLERLARAEFDLVLMDCQMPRLDGYEATAAIRRLEQERGLRRMPIVALTANAMSGDRDRCQAAGMDDYLSKPLRQEDLAAALARWLPQVEAGADAPASMPWRETPAAEALDATALDAIRALQRPDAPDILQKVVGLYLAGAAAQLTQLKKSLAAGDMKGVQAIAHSLKSSSANLGVIHLAPLCREIEAMAGAGDAESIAPKFAEIEQEFIRAQAALQSLSREKGS</sequence>
<dbReference type="InterPro" id="IPR003594">
    <property type="entry name" value="HATPase_dom"/>
</dbReference>
<dbReference type="SUPFAM" id="SSF47384">
    <property type="entry name" value="Homodimeric domain of signal transducing histidine kinase"/>
    <property type="match status" value="1"/>
</dbReference>
<dbReference type="STRING" id="1817760.A2151_05305"/>
<dbReference type="Pfam" id="PF00072">
    <property type="entry name" value="Response_reg"/>
    <property type="match status" value="2"/>
</dbReference>
<dbReference type="SMART" id="SM00073">
    <property type="entry name" value="HPT"/>
    <property type="match status" value="1"/>
</dbReference>
<dbReference type="CDD" id="cd06225">
    <property type="entry name" value="HAMP"/>
    <property type="match status" value="1"/>
</dbReference>
<evidence type="ECO:0000256" key="10">
    <source>
        <dbReference type="ARBA" id="ARBA00022840"/>
    </source>
</evidence>
<dbReference type="SUPFAM" id="SSF47226">
    <property type="entry name" value="Histidine-containing phosphotransfer domain, HPT domain"/>
    <property type="match status" value="1"/>
</dbReference>
<evidence type="ECO:0000256" key="14">
    <source>
        <dbReference type="PROSITE-ProRule" id="PRU00110"/>
    </source>
</evidence>
<dbReference type="InterPro" id="IPR005467">
    <property type="entry name" value="His_kinase_dom"/>
</dbReference>
<evidence type="ECO:0000256" key="8">
    <source>
        <dbReference type="ARBA" id="ARBA00022741"/>
    </source>
</evidence>
<keyword evidence="5 15" id="KW-0597">Phosphoprotein</keyword>
<dbReference type="Pfam" id="PF01627">
    <property type="entry name" value="Hpt"/>
    <property type="match status" value="1"/>
</dbReference>
<keyword evidence="12" id="KW-0902">Two-component regulatory system</keyword>
<dbReference type="EMBL" id="MFSU01000039">
    <property type="protein sequence ID" value="OGI48046.1"/>
    <property type="molecule type" value="Genomic_DNA"/>
</dbReference>
<dbReference type="Pfam" id="PF00672">
    <property type="entry name" value="HAMP"/>
    <property type="match status" value="1"/>
</dbReference>
<dbReference type="SUPFAM" id="SSF158472">
    <property type="entry name" value="HAMP domain-like"/>
    <property type="match status" value="1"/>
</dbReference>
<feature type="domain" description="Histidine kinase" evidence="17">
    <location>
        <begin position="310"/>
        <end position="531"/>
    </location>
</feature>
<dbReference type="InterPro" id="IPR001789">
    <property type="entry name" value="Sig_transdc_resp-reg_receiver"/>
</dbReference>
<evidence type="ECO:0000256" key="1">
    <source>
        <dbReference type="ARBA" id="ARBA00000085"/>
    </source>
</evidence>
<comment type="catalytic activity">
    <reaction evidence="1">
        <text>ATP + protein L-histidine = ADP + protein N-phospho-L-histidine.</text>
        <dbReference type="EC" id="2.7.13.3"/>
    </reaction>
</comment>
<evidence type="ECO:0000259" key="19">
    <source>
        <dbReference type="PROSITE" id="PS50885"/>
    </source>
</evidence>
<dbReference type="SUPFAM" id="SSF52172">
    <property type="entry name" value="CheY-like"/>
    <property type="match status" value="2"/>
</dbReference>
<evidence type="ECO:0000259" key="18">
    <source>
        <dbReference type="PROSITE" id="PS50110"/>
    </source>
</evidence>
<dbReference type="InterPro" id="IPR004358">
    <property type="entry name" value="Sig_transdc_His_kin-like_C"/>
</dbReference>
<evidence type="ECO:0000256" key="5">
    <source>
        <dbReference type="ARBA" id="ARBA00022553"/>
    </source>
</evidence>
<dbReference type="PANTHER" id="PTHR45339">
    <property type="entry name" value="HYBRID SIGNAL TRANSDUCTION HISTIDINE KINASE J"/>
    <property type="match status" value="1"/>
</dbReference>
<evidence type="ECO:0000256" key="7">
    <source>
        <dbReference type="ARBA" id="ARBA00022692"/>
    </source>
</evidence>
<dbReference type="InterPro" id="IPR008207">
    <property type="entry name" value="Sig_transdc_His_kin_Hpt_dom"/>
</dbReference>
<evidence type="ECO:0000256" key="16">
    <source>
        <dbReference type="SAM" id="Phobius"/>
    </source>
</evidence>
<dbReference type="AlphaFoldDB" id="A0A1F6TSL4"/>
<dbReference type="PRINTS" id="PR00344">
    <property type="entry name" value="BCTRLSENSOR"/>
</dbReference>
<evidence type="ECO:0000259" key="20">
    <source>
        <dbReference type="PROSITE" id="PS50894"/>
    </source>
</evidence>
<dbReference type="InterPro" id="IPR036641">
    <property type="entry name" value="HPT_dom_sf"/>
</dbReference>
<dbReference type="Pfam" id="PF02518">
    <property type="entry name" value="HATPase_c"/>
    <property type="match status" value="1"/>
</dbReference>
<dbReference type="SUPFAM" id="SSF55874">
    <property type="entry name" value="ATPase domain of HSP90 chaperone/DNA topoisomerase II/histidine kinase"/>
    <property type="match status" value="1"/>
</dbReference>
<name>A0A1F6TSL4_9PROT</name>
<dbReference type="InterPro" id="IPR003661">
    <property type="entry name" value="HisK_dim/P_dom"/>
</dbReference>
<feature type="modified residue" description="4-aspartylphosphate" evidence="15">
    <location>
        <position position="602"/>
    </location>
</feature>
<dbReference type="SMART" id="SM00388">
    <property type="entry name" value="HisKA"/>
    <property type="match status" value="1"/>
</dbReference>
<comment type="subcellular location">
    <subcellularLocation>
        <location evidence="2">Cell membrane</location>
        <topology evidence="2">Multi-pass membrane protein</topology>
    </subcellularLocation>
</comment>
<dbReference type="GO" id="GO:0005524">
    <property type="term" value="F:ATP binding"/>
    <property type="evidence" value="ECO:0007669"/>
    <property type="project" value="UniProtKB-KW"/>
</dbReference>
<dbReference type="InterPro" id="IPR036097">
    <property type="entry name" value="HisK_dim/P_sf"/>
</dbReference>
<keyword evidence="7 16" id="KW-0812">Transmembrane</keyword>
<dbReference type="CDD" id="cd17546">
    <property type="entry name" value="REC_hyHK_CKI1_RcsC-like"/>
    <property type="match status" value="1"/>
</dbReference>
<comment type="caution">
    <text evidence="21">The sequence shown here is derived from an EMBL/GenBank/DDBJ whole genome shotgun (WGS) entry which is preliminary data.</text>
</comment>
<evidence type="ECO:0000313" key="22">
    <source>
        <dbReference type="Proteomes" id="UP000178885"/>
    </source>
</evidence>
<dbReference type="CDD" id="cd00156">
    <property type="entry name" value="REC"/>
    <property type="match status" value="1"/>
</dbReference>
<evidence type="ECO:0000256" key="11">
    <source>
        <dbReference type="ARBA" id="ARBA00022989"/>
    </source>
</evidence>
<dbReference type="SMART" id="SM00387">
    <property type="entry name" value="HATPase_c"/>
    <property type="match status" value="1"/>
</dbReference>
<dbReference type="EC" id="2.7.13.3" evidence="3"/>
<keyword evidence="10" id="KW-0067">ATP-binding</keyword>
<reference evidence="21 22" key="1">
    <citation type="journal article" date="2016" name="Nat. Commun.">
        <title>Thousands of microbial genomes shed light on interconnected biogeochemical processes in an aquifer system.</title>
        <authorList>
            <person name="Anantharaman K."/>
            <person name="Brown C.T."/>
            <person name="Hug L.A."/>
            <person name="Sharon I."/>
            <person name="Castelle C.J."/>
            <person name="Probst A.J."/>
            <person name="Thomas B.C."/>
            <person name="Singh A."/>
            <person name="Wilkins M.J."/>
            <person name="Karaoz U."/>
            <person name="Brodie E.L."/>
            <person name="Williams K.H."/>
            <person name="Hubbard S.S."/>
            <person name="Banfield J.F."/>
        </authorList>
    </citation>
    <scope>NUCLEOTIDE SEQUENCE [LARGE SCALE GENOMIC DNA]</scope>
</reference>
<dbReference type="Gene3D" id="1.20.120.160">
    <property type="entry name" value="HPT domain"/>
    <property type="match status" value="1"/>
</dbReference>
<dbReference type="Gene3D" id="6.10.340.10">
    <property type="match status" value="1"/>
</dbReference>
<dbReference type="PROSITE" id="PS50885">
    <property type="entry name" value="HAMP"/>
    <property type="match status" value="1"/>
</dbReference>
<dbReference type="InterPro" id="IPR003660">
    <property type="entry name" value="HAMP_dom"/>
</dbReference>
<evidence type="ECO:0000256" key="12">
    <source>
        <dbReference type="ARBA" id="ARBA00023012"/>
    </source>
</evidence>
<evidence type="ECO:0000256" key="6">
    <source>
        <dbReference type="ARBA" id="ARBA00022679"/>
    </source>
</evidence>
<keyword evidence="11 16" id="KW-1133">Transmembrane helix</keyword>
<feature type="transmembrane region" description="Helical" evidence="16">
    <location>
        <begin position="187"/>
        <end position="209"/>
    </location>
</feature>
<evidence type="ECO:0000256" key="13">
    <source>
        <dbReference type="ARBA" id="ARBA00023136"/>
    </source>
</evidence>
<feature type="domain" description="HPt" evidence="20">
    <location>
        <begin position="855"/>
        <end position="952"/>
    </location>
</feature>
<evidence type="ECO:0000256" key="2">
    <source>
        <dbReference type="ARBA" id="ARBA00004651"/>
    </source>
</evidence>
<dbReference type="CDD" id="cd00082">
    <property type="entry name" value="HisKA"/>
    <property type="match status" value="1"/>
</dbReference>
<keyword evidence="6" id="KW-0808">Transferase</keyword>
<keyword evidence="13 16" id="KW-0472">Membrane</keyword>
<dbReference type="GO" id="GO:0005886">
    <property type="term" value="C:plasma membrane"/>
    <property type="evidence" value="ECO:0007669"/>
    <property type="project" value="UniProtKB-SubCell"/>
</dbReference>
<feature type="modified residue" description="Phosphohistidine" evidence="14">
    <location>
        <position position="894"/>
    </location>
</feature>
<dbReference type="Proteomes" id="UP000178885">
    <property type="component" value="Unassembled WGS sequence"/>
</dbReference>
<dbReference type="PROSITE" id="PS50109">
    <property type="entry name" value="HIS_KIN"/>
    <property type="match status" value="1"/>
</dbReference>
<dbReference type="FunFam" id="3.30.565.10:FF:000010">
    <property type="entry name" value="Sensor histidine kinase RcsC"/>
    <property type="match status" value="1"/>
</dbReference>
<feature type="domain" description="HAMP" evidence="19">
    <location>
        <begin position="211"/>
        <end position="263"/>
    </location>
</feature>
<evidence type="ECO:0000256" key="3">
    <source>
        <dbReference type="ARBA" id="ARBA00012438"/>
    </source>
</evidence>
<evidence type="ECO:0000313" key="21">
    <source>
        <dbReference type="EMBL" id="OGI48046.1"/>
    </source>
</evidence>
<keyword evidence="8" id="KW-0547">Nucleotide-binding</keyword>
<evidence type="ECO:0000256" key="15">
    <source>
        <dbReference type="PROSITE-ProRule" id="PRU00169"/>
    </source>
</evidence>